<dbReference type="EMBL" id="BMAO01024651">
    <property type="protein sequence ID" value="GFQ96726.1"/>
    <property type="molecule type" value="Genomic_DNA"/>
</dbReference>
<dbReference type="OrthoDB" id="10350655at2759"/>
<proteinExistence type="predicted"/>
<gene>
    <name evidence="1" type="ORF">TNCT_346811</name>
</gene>
<name>A0A8X6L5Z0_TRICU</name>
<evidence type="ECO:0000313" key="1">
    <source>
        <dbReference type="EMBL" id="GFQ96726.1"/>
    </source>
</evidence>
<dbReference type="AlphaFoldDB" id="A0A8X6L5Z0"/>
<sequence>MRHPLSRHGGGRHSSLRQKAACCAVLLQCLSHRLTRQNSAEIGCSLLKFLFVRTPSIEKKCIVMAAAAEKRTRTWPPSALNRVYVAIATDR</sequence>
<dbReference type="Proteomes" id="UP000887116">
    <property type="component" value="Unassembled WGS sequence"/>
</dbReference>
<keyword evidence="2" id="KW-1185">Reference proteome</keyword>
<protein>
    <submittedName>
        <fullName evidence="1">Uncharacterized protein</fullName>
    </submittedName>
</protein>
<accession>A0A8X6L5Z0</accession>
<reference evidence="1" key="1">
    <citation type="submission" date="2020-07" db="EMBL/GenBank/DDBJ databases">
        <title>Multicomponent nature underlies the extraordinary mechanical properties of spider dragline silk.</title>
        <authorList>
            <person name="Kono N."/>
            <person name="Nakamura H."/>
            <person name="Mori M."/>
            <person name="Yoshida Y."/>
            <person name="Ohtoshi R."/>
            <person name="Malay A.D."/>
            <person name="Moran D.A.P."/>
            <person name="Tomita M."/>
            <person name="Numata K."/>
            <person name="Arakawa K."/>
        </authorList>
    </citation>
    <scope>NUCLEOTIDE SEQUENCE</scope>
</reference>
<evidence type="ECO:0000313" key="2">
    <source>
        <dbReference type="Proteomes" id="UP000887116"/>
    </source>
</evidence>
<organism evidence="1 2">
    <name type="scientific">Trichonephila clavata</name>
    <name type="common">Joro spider</name>
    <name type="synonym">Nephila clavata</name>
    <dbReference type="NCBI Taxonomy" id="2740835"/>
    <lineage>
        <taxon>Eukaryota</taxon>
        <taxon>Metazoa</taxon>
        <taxon>Ecdysozoa</taxon>
        <taxon>Arthropoda</taxon>
        <taxon>Chelicerata</taxon>
        <taxon>Arachnida</taxon>
        <taxon>Araneae</taxon>
        <taxon>Araneomorphae</taxon>
        <taxon>Entelegynae</taxon>
        <taxon>Araneoidea</taxon>
        <taxon>Nephilidae</taxon>
        <taxon>Trichonephila</taxon>
    </lineage>
</organism>
<comment type="caution">
    <text evidence="1">The sequence shown here is derived from an EMBL/GenBank/DDBJ whole genome shotgun (WGS) entry which is preliminary data.</text>
</comment>